<dbReference type="EMBL" id="CM056779">
    <property type="protein sequence ID" value="KAJ8719606.1"/>
    <property type="molecule type" value="Genomic_DNA"/>
</dbReference>
<dbReference type="Proteomes" id="UP001231649">
    <property type="component" value="Chromosome 3"/>
</dbReference>
<comment type="caution">
    <text evidence="1">The sequence shown here is derived from an EMBL/GenBank/DDBJ whole genome shotgun (WGS) entry which is preliminary data.</text>
</comment>
<sequence>MEDNGPIKLTELIKNKGKGKFSYSFEVTPDVSEEDIDNLKVDPAFFSVTWHAKIHKCANMSIDPIKTALLLRSKQKQVLLHLSCDMMKATYLEELLSLLQKNNIRNLFVVLGEGYDPETSDFKTTSGLIKFIREKSKDYFCIGIAGFPGCSDEKLLQIKEKIDIGANFILTQAFFDVDAFKHLKECVFKMKPDVPVIPGCSCVLRNSEKCRFPIDSSGNYAGTPEIVTGNA</sequence>
<evidence type="ECO:0000313" key="1">
    <source>
        <dbReference type="EMBL" id="KAJ8719606.1"/>
    </source>
</evidence>
<proteinExistence type="predicted"/>
<gene>
    <name evidence="1" type="ORF">PYW08_011781</name>
</gene>
<accession>A0ACC2QKW7</accession>
<organism evidence="1 2">
    <name type="scientific">Mythimna loreyi</name>
    <dbReference type="NCBI Taxonomy" id="667449"/>
    <lineage>
        <taxon>Eukaryota</taxon>
        <taxon>Metazoa</taxon>
        <taxon>Ecdysozoa</taxon>
        <taxon>Arthropoda</taxon>
        <taxon>Hexapoda</taxon>
        <taxon>Insecta</taxon>
        <taxon>Pterygota</taxon>
        <taxon>Neoptera</taxon>
        <taxon>Endopterygota</taxon>
        <taxon>Lepidoptera</taxon>
        <taxon>Glossata</taxon>
        <taxon>Ditrysia</taxon>
        <taxon>Noctuoidea</taxon>
        <taxon>Noctuidae</taxon>
        <taxon>Noctuinae</taxon>
        <taxon>Hadenini</taxon>
        <taxon>Mythimna</taxon>
    </lineage>
</organism>
<evidence type="ECO:0000313" key="2">
    <source>
        <dbReference type="Proteomes" id="UP001231649"/>
    </source>
</evidence>
<reference evidence="1" key="1">
    <citation type="submission" date="2023-03" db="EMBL/GenBank/DDBJ databases">
        <title>Chromosome-level genomes of two armyworms, Mythimna separata and Mythimna loreyi, provide insights into the biosynthesis and reception of sex pheromones.</title>
        <authorList>
            <person name="Zhao H."/>
        </authorList>
    </citation>
    <scope>NUCLEOTIDE SEQUENCE</scope>
    <source>
        <strain evidence="1">BeijingLab</strain>
    </source>
</reference>
<protein>
    <submittedName>
        <fullName evidence="1">Uncharacterized protein</fullName>
    </submittedName>
</protein>
<name>A0ACC2QKW7_9NEOP</name>
<keyword evidence="2" id="KW-1185">Reference proteome</keyword>